<dbReference type="RefSeq" id="WP_124871005.1">
    <property type="nucleotide sequence ID" value="NZ_CP034183.1"/>
</dbReference>
<reference evidence="1 2" key="1">
    <citation type="submission" date="2018-11" db="EMBL/GenBank/DDBJ databases">
        <title>Deinococcus shelandsis sp. nov., isolated from South Shetland Islands soil of Antarctica.</title>
        <authorList>
            <person name="Tian J."/>
        </authorList>
    </citation>
    <scope>NUCLEOTIDE SEQUENCE [LARGE SCALE GENOMIC DNA]</scope>
    <source>
        <strain evidence="1 2">S14-83T</strain>
    </source>
</reference>
<organism evidence="1 2">
    <name type="scientific">Deinococcus psychrotolerans</name>
    <dbReference type="NCBI Taxonomy" id="2489213"/>
    <lineage>
        <taxon>Bacteria</taxon>
        <taxon>Thermotogati</taxon>
        <taxon>Deinococcota</taxon>
        <taxon>Deinococci</taxon>
        <taxon>Deinococcales</taxon>
        <taxon>Deinococcaceae</taxon>
        <taxon>Deinococcus</taxon>
    </lineage>
</organism>
<dbReference type="Proteomes" id="UP000276417">
    <property type="component" value="Chromosome 1"/>
</dbReference>
<name>A0A3G8YFZ2_9DEIO</name>
<protein>
    <submittedName>
        <fullName evidence="1">Uncharacterized protein</fullName>
    </submittedName>
</protein>
<proteinExistence type="predicted"/>
<dbReference type="AlphaFoldDB" id="A0A3G8YFZ2"/>
<dbReference type="OrthoDB" id="69880at2"/>
<evidence type="ECO:0000313" key="1">
    <source>
        <dbReference type="EMBL" id="AZI43107.1"/>
    </source>
</evidence>
<gene>
    <name evidence="1" type="ORF">EHF33_10435</name>
</gene>
<dbReference type="EMBL" id="CP034183">
    <property type="protein sequence ID" value="AZI43107.1"/>
    <property type="molecule type" value="Genomic_DNA"/>
</dbReference>
<sequence length="104" mass="11756">MSDDQIPAPYHRVPEQEVLGIQFTLEDMDEMRFARVLRDITQDPAFAVPLQVRVLEPRSGIDGQVTLAFLPGDREKASAAVQRLKTILLRYGAQVDHIRMPGEN</sequence>
<keyword evidence="2" id="KW-1185">Reference proteome</keyword>
<accession>A0A3G8YFZ2</accession>
<dbReference type="KEGG" id="dph:EHF33_10435"/>
<evidence type="ECO:0000313" key="2">
    <source>
        <dbReference type="Proteomes" id="UP000276417"/>
    </source>
</evidence>